<organism evidence="2 3">
    <name type="scientific">Parascaris univalens</name>
    <name type="common">Nematode worm</name>
    <dbReference type="NCBI Taxonomy" id="6257"/>
    <lineage>
        <taxon>Eukaryota</taxon>
        <taxon>Metazoa</taxon>
        <taxon>Ecdysozoa</taxon>
        <taxon>Nematoda</taxon>
        <taxon>Chromadorea</taxon>
        <taxon>Rhabditida</taxon>
        <taxon>Spirurina</taxon>
        <taxon>Ascaridomorpha</taxon>
        <taxon>Ascaridoidea</taxon>
        <taxon>Ascarididae</taxon>
        <taxon>Parascaris</taxon>
    </lineage>
</organism>
<dbReference type="Proteomes" id="UP000887569">
    <property type="component" value="Unplaced"/>
</dbReference>
<sequence length="120" mass="13280">PHAIAFSEAFSHLSLSPSPPSRFVSTSLLIYTLDKMPVAALWTQNRLSYTALLSANDLHLRRHGVFKMKATGRSTYAFSFLLIPLIGITISGILSSVLIVSLQMTEDEEYCKETGQISVY</sequence>
<keyword evidence="2" id="KW-1185">Reference proteome</keyword>
<dbReference type="AlphaFoldDB" id="A0A914ZN70"/>
<keyword evidence="1" id="KW-0472">Membrane</keyword>
<keyword evidence="1" id="KW-1133">Transmembrane helix</keyword>
<keyword evidence="1" id="KW-0812">Transmembrane</keyword>
<feature type="transmembrane region" description="Helical" evidence="1">
    <location>
        <begin position="76"/>
        <end position="100"/>
    </location>
</feature>
<accession>A0A914ZN70</accession>
<name>A0A914ZN70_PARUN</name>
<dbReference type="WBParaSite" id="PgB10_g059_t01">
    <property type="protein sequence ID" value="PgB10_g059_t01"/>
    <property type="gene ID" value="PgB10_g059"/>
</dbReference>
<evidence type="ECO:0000256" key="1">
    <source>
        <dbReference type="SAM" id="Phobius"/>
    </source>
</evidence>
<protein>
    <submittedName>
        <fullName evidence="3">Uncharacterized protein</fullName>
    </submittedName>
</protein>
<evidence type="ECO:0000313" key="2">
    <source>
        <dbReference type="Proteomes" id="UP000887569"/>
    </source>
</evidence>
<reference evidence="3" key="1">
    <citation type="submission" date="2022-11" db="UniProtKB">
        <authorList>
            <consortium name="WormBaseParasite"/>
        </authorList>
    </citation>
    <scope>IDENTIFICATION</scope>
</reference>
<proteinExistence type="predicted"/>
<evidence type="ECO:0000313" key="3">
    <source>
        <dbReference type="WBParaSite" id="PgB10_g059_t01"/>
    </source>
</evidence>